<gene>
    <name evidence="2" type="ORF">GTA08_BOTSDO11590</name>
</gene>
<name>A0A8H4J425_9PEZI</name>
<dbReference type="Proteomes" id="UP000572817">
    <property type="component" value="Unassembled WGS sequence"/>
</dbReference>
<evidence type="ECO:0000313" key="2">
    <source>
        <dbReference type="EMBL" id="KAF4312816.1"/>
    </source>
</evidence>
<dbReference type="Pfam" id="PF24494">
    <property type="entry name" value="DUF7587"/>
    <property type="match status" value="1"/>
</dbReference>
<evidence type="ECO:0000313" key="3">
    <source>
        <dbReference type="Proteomes" id="UP000572817"/>
    </source>
</evidence>
<evidence type="ECO:0000259" key="1">
    <source>
        <dbReference type="Pfam" id="PF24494"/>
    </source>
</evidence>
<dbReference type="InterPro" id="IPR056009">
    <property type="entry name" value="DUF7587"/>
</dbReference>
<reference evidence="2" key="1">
    <citation type="submission" date="2020-04" db="EMBL/GenBank/DDBJ databases">
        <title>Genome Assembly and Annotation of Botryosphaeria dothidea sdau 11-99, a Latent Pathogen of Apple Fruit Ring Rot in China.</title>
        <authorList>
            <person name="Yu C."/>
            <person name="Diao Y."/>
            <person name="Lu Q."/>
            <person name="Zhao J."/>
            <person name="Cui S."/>
            <person name="Peng C."/>
            <person name="He B."/>
            <person name="Liu H."/>
        </authorList>
    </citation>
    <scope>NUCLEOTIDE SEQUENCE [LARGE SCALE GENOMIC DNA]</scope>
    <source>
        <strain evidence="2">Sdau11-99</strain>
    </source>
</reference>
<dbReference type="EMBL" id="WWBZ02000002">
    <property type="protein sequence ID" value="KAF4312816.1"/>
    <property type="molecule type" value="Genomic_DNA"/>
</dbReference>
<feature type="domain" description="DUF7587" evidence="1">
    <location>
        <begin position="18"/>
        <end position="137"/>
    </location>
</feature>
<comment type="caution">
    <text evidence="2">The sequence shown here is derived from an EMBL/GenBank/DDBJ whole genome shotgun (WGS) entry which is preliminary data.</text>
</comment>
<dbReference type="AlphaFoldDB" id="A0A8H4J425"/>
<keyword evidence="3" id="KW-1185">Reference proteome</keyword>
<protein>
    <submittedName>
        <fullName evidence="2">Glutathione s-transferase protein</fullName>
    </submittedName>
</protein>
<dbReference type="GO" id="GO:0016740">
    <property type="term" value="F:transferase activity"/>
    <property type="evidence" value="ECO:0007669"/>
    <property type="project" value="UniProtKB-KW"/>
</dbReference>
<organism evidence="2 3">
    <name type="scientific">Botryosphaeria dothidea</name>
    <dbReference type="NCBI Taxonomy" id="55169"/>
    <lineage>
        <taxon>Eukaryota</taxon>
        <taxon>Fungi</taxon>
        <taxon>Dikarya</taxon>
        <taxon>Ascomycota</taxon>
        <taxon>Pezizomycotina</taxon>
        <taxon>Dothideomycetes</taxon>
        <taxon>Dothideomycetes incertae sedis</taxon>
        <taxon>Botryosphaeriales</taxon>
        <taxon>Botryosphaeriaceae</taxon>
        <taxon>Botryosphaeria</taxon>
    </lineage>
</organism>
<dbReference type="OrthoDB" id="5295996at2759"/>
<sequence>MYMTEEQFDLLHRSRRHVPRYLFRAFSDKSRGGIGLNNFEEILPDDTNWSSPQNAGEAGTRRMLEEHLLWHYDHPSAFTSWSSSLLWVIRHALAKKYIKEEDVYICNLDTSNYGIPVYPATALYDAYSLTPRPTSRYVQPDLSRHYYYGEYLLHGPICSGTAKFEVVCLDELEAEGMYILLPELTSDSERRRDGLARTVRDTRDRLSSPSLLPSQVRQWHPENTRFAKRLGSCFGDASVFPVAAAFLSLRRWNAGQSSQNGIDDILNALRHYPMPENLGGEEDFGDDIADYERYKPREALFFRTLLEQLRNRNAERKIEHEAEREAQILMGHLSCESYSLQAQVCARLIYL</sequence>
<proteinExistence type="predicted"/>
<accession>A0A8H4J425</accession>